<protein>
    <recommendedName>
        <fullName evidence="3">Peptidase A1 domain-containing protein</fullName>
    </recommendedName>
</protein>
<evidence type="ECO:0008006" key="3">
    <source>
        <dbReference type="Google" id="ProtNLM"/>
    </source>
</evidence>
<keyword evidence="2" id="KW-1185">Reference proteome</keyword>
<comment type="caution">
    <text evidence="1">The sequence shown here is derived from an EMBL/GenBank/DDBJ whole genome shotgun (WGS) entry which is preliminary data.</text>
</comment>
<evidence type="ECO:0000313" key="1">
    <source>
        <dbReference type="EMBL" id="RYR65009.1"/>
    </source>
</evidence>
<dbReference type="Proteomes" id="UP000289738">
    <property type="component" value="Chromosome A03"/>
</dbReference>
<proteinExistence type="predicted"/>
<name>A0A445DPA4_ARAHY</name>
<reference evidence="1 2" key="1">
    <citation type="submission" date="2019-01" db="EMBL/GenBank/DDBJ databases">
        <title>Sequencing of cultivated peanut Arachis hypogaea provides insights into genome evolution and oil improvement.</title>
        <authorList>
            <person name="Chen X."/>
        </authorList>
    </citation>
    <scope>NUCLEOTIDE SEQUENCE [LARGE SCALE GENOMIC DNA]</scope>
    <source>
        <strain evidence="2">cv. Fuhuasheng</strain>
        <strain evidence="1">GDAAS-fuhuasheng2018</strain>
        <tissue evidence="1">Leaves</tissue>
    </source>
</reference>
<sequence length="114" mass="13142">MKASKYDVPIKTITLLDTGSCATVVRPDLLPPEAWIPFNKKFIASNKEIFTIDLISKENVGFQIFSGATTWLRVLGSYLPEQDILFGFDAYYRIRSDIGYIRKTQKIFLKAYFY</sequence>
<accession>A0A445DPA4</accession>
<evidence type="ECO:0000313" key="2">
    <source>
        <dbReference type="Proteomes" id="UP000289738"/>
    </source>
</evidence>
<dbReference type="EMBL" id="SDMP01000003">
    <property type="protein sequence ID" value="RYR65009.1"/>
    <property type="molecule type" value="Genomic_DNA"/>
</dbReference>
<dbReference type="AlphaFoldDB" id="A0A445DPA4"/>
<gene>
    <name evidence="1" type="ORF">Ahy_A03g011011</name>
</gene>
<dbReference type="EMBL" id="SDMP01000003">
    <property type="protein sequence ID" value="RYR65008.1"/>
    <property type="molecule type" value="Genomic_DNA"/>
</dbReference>
<organism evidence="1 2">
    <name type="scientific">Arachis hypogaea</name>
    <name type="common">Peanut</name>
    <dbReference type="NCBI Taxonomy" id="3818"/>
    <lineage>
        <taxon>Eukaryota</taxon>
        <taxon>Viridiplantae</taxon>
        <taxon>Streptophyta</taxon>
        <taxon>Embryophyta</taxon>
        <taxon>Tracheophyta</taxon>
        <taxon>Spermatophyta</taxon>
        <taxon>Magnoliopsida</taxon>
        <taxon>eudicotyledons</taxon>
        <taxon>Gunneridae</taxon>
        <taxon>Pentapetalae</taxon>
        <taxon>rosids</taxon>
        <taxon>fabids</taxon>
        <taxon>Fabales</taxon>
        <taxon>Fabaceae</taxon>
        <taxon>Papilionoideae</taxon>
        <taxon>50 kb inversion clade</taxon>
        <taxon>dalbergioids sensu lato</taxon>
        <taxon>Dalbergieae</taxon>
        <taxon>Pterocarpus clade</taxon>
        <taxon>Arachis</taxon>
    </lineage>
</organism>